<dbReference type="OrthoDB" id="426718at2759"/>
<dbReference type="GO" id="GO:0006629">
    <property type="term" value="P:lipid metabolic process"/>
    <property type="evidence" value="ECO:0007669"/>
    <property type="project" value="InterPro"/>
</dbReference>
<dbReference type="Pfam" id="PF01764">
    <property type="entry name" value="Lipase_3"/>
    <property type="match status" value="1"/>
</dbReference>
<proteinExistence type="predicted"/>
<organism evidence="3 5">
    <name type="scientific">Rozella allomycis (strain CSF55)</name>
    <dbReference type="NCBI Taxonomy" id="988480"/>
    <lineage>
        <taxon>Eukaryota</taxon>
        <taxon>Fungi</taxon>
        <taxon>Fungi incertae sedis</taxon>
        <taxon>Cryptomycota</taxon>
        <taxon>Cryptomycota incertae sedis</taxon>
        <taxon>Rozella</taxon>
    </lineage>
</organism>
<evidence type="ECO:0000259" key="2">
    <source>
        <dbReference type="Pfam" id="PF01764"/>
    </source>
</evidence>
<keyword evidence="5" id="KW-1185">Reference proteome</keyword>
<dbReference type="EMBL" id="ML004946">
    <property type="protein sequence ID" value="RKP21546.1"/>
    <property type="molecule type" value="Genomic_DNA"/>
</dbReference>
<dbReference type="InterPro" id="IPR002921">
    <property type="entry name" value="Fungal_lipase-type"/>
</dbReference>
<keyword evidence="1" id="KW-0472">Membrane</keyword>
<keyword evidence="4" id="KW-0378">Hydrolase</keyword>
<dbReference type="GO" id="GO:0016787">
    <property type="term" value="F:hydrolase activity"/>
    <property type="evidence" value="ECO:0007669"/>
    <property type="project" value="UniProtKB-KW"/>
</dbReference>
<accession>A0A075B0Z0</accession>
<reference evidence="4" key="3">
    <citation type="submission" date="2018-08" db="EMBL/GenBank/DDBJ databases">
        <title>Leveraging single-cell genomics to expand the Fungal Tree of Life.</title>
        <authorList>
            <consortium name="DOE Joint Genome Institute"/>
            <person name="Ahrendt S.R."/>
            <person name="Quandt C.A."/>
            <person name="Ciobanu D."/>
            <person name="Clum A."/>
            <person name="Salamov A."/>
            <person name="Andreopoulos B."/>
            <person name="Cheng J.-F."/>
            <person name="Woyke T."/>
            <person name="Pelin A."/>
            <person name="Henrissat B."/>
            <person name="Reynolds N."/>
            <person name="Benny G.L."/>
            <person name="Smith M.E."/>
            <person name="James T.Y."/>
            <person name="Grigoriev I.V."/>
        </authorList>
    </citation>
    <scope>NUCLEOTIDE SEQUENCE</scope>
    <source>
        <strain evidence="4">CSF55</strain>
    </source>
</reference>
<dbReference type="EMBL" id="KE560937">
    <property type="protein sequence ID" value="EPZ34596.1"/>
    <property type="molecule type" value="Genomic_DNA"/>
</dbReference>
<dbReference type="SUPFAM" id="SSF53474">
    <property type="entry name" value="alpha/beta-Hydrolases"/>
    <property type="match status" value="1"/>
</dbReference>
<dbReference type="AlphaFoldDB" id="A0A075B0Z0"/>
<evidence type="ECO:0000313" key="4">
    <source>
        <dbReference type="EMBL" id="RKP21546.1"/>
    </source>
</evidence>
<dbReference type="CDD" id="cd00519">
    <property type="entry name" value="Lipase_3"/>
    <property type="match status" value="1"/>
</dbReference>
<dbReference type="Proteomes" id="UP000281549">
    <property type="component" value="Unassembled WGS sequence"/>
</dbReference>
<reference evidence="3 5" key="1">
    <citation type="journal article" date="2013" name="Curr. Biol.">
        <title>Shared signatures of parasitism and phylogenomics unite Cryptomycota and microsporidia.</title>
        <authorList>
            <person name="James T.Y."/>
            <person name="Pelin A."/>
            <person name="Bonen L."/>
            <person name="Ahrendt S."/>
            <person name="Sain D."/>
            <person name="Corradi N."/>
            <person name="Stajich J.E."/>
        </authorList>
    </citation>
    <scope>NUCLEOTIDE SEQUENCE [LARGE SCALE GENOMIC DNA]</scope>
    <source>
        <strain evidence="3 5">CSF55</strain>
        <strain evidence="3 5">CSF55</strain>
    </source>
</reference>
<dbReference type="Gene3D" id="3.40.50.1820">
    <property type="entry name" value="alpha/beta hydrolase"/>
    <property type="match status" value="1"/>
</dbReference>
<dbReference type="HOGENOM" id="CLU_774221_0_0_1"/>
<feature type="transmembrane region" description="Helical" evidence="1">
    <location>
        <begin position="221"/>
        <end position="240"/>
    </location>
</feature>
<dbReference type="PANTHER" id="PTHR45856">
    <property type="entry name" value="ALPHA/BETA-HYDROLASES SUPERFAMILY PROTEIN"/>
    <property type="match status" value="1"/>
</dbReference>
<evidence type="ECO:0000313" key="6">
    <source>
        <dbReference type="Proteomes" id="UP000281549"/>
    </source>
</evidence>
<evidence type="ECO:0000313" key="3">
    <source>
        <dbReference type="EMBL" id="EPZ34596.1"/>
    </source>
</evidence>
<keyword evidence="1" id="KW-1133">Transmembrane helix</keyword>
<evidence type="ECO:0000313" key="5">
    <source>
        <dbReference type="Proteomes" id="UP000030755"/>
    </source>
</evidence>
<gene>
    <name evidence="3" type="ORF">O9G_001898</name>
    <name evidence="4" type="ORF">ROZALSC1DRAFT_27057</name>
</gene>
<sequence>MSSCLTKTITSKVKERLQKYFLGKKVMTEEQVALSLNKLLSKDPVTDIEVYNPEGFWSFLPKNLLEPELLHRMAFYNGLTYCASESEVQGVFNNATFRGKRHFASKSNMLNWIELDGLKSITKNKDLRVMIAENPRDKTLVIAFRGSSNLDDYIANFNSEPVQFGENNTDTRFPLKTCPIPVDGHSRWAFEGFLNKLPLDILRELSFYLIKAFKNHMTHKVVITGHSLGGALALFFALYMKLNYPEFAVSAIYTYGQPVIGSTFFTEWMANCIGVNKIVRVVSENDIVPWVRSNSQQSHPANMPEIYVPNANENKWIACKGSLDPKCSIQTKCDAKDWTTHRFYGGLFAGEQLCKIFK</sequence>
<feature type="domain" description="Fungal lipase-type" evidence="2">
    <location>
        <begin position="141"/>
        <end position="291"/>
    </location>
</feature>
<name>A0A075B0Z0_ROZAC</name>
<dbReference type="Proteomes" id="UP000030755">
    <property type="component" value="Unassembled WGS sequence"/>
</dbReference>
<protein>
    <submittedName>
        <fullName evidence="4">Alpha/beta-hydrolase</fullName>
    </submittedName>
    <submittedName>
        <fullName evidence="3">Lipase, class 3 domain-containing protein</fullName>
    </submittedName>
</protein>
<keyword evidence="1" id="KW-0812">Transmembrane</keyword>
<reference evidence="6" key="2">
    <citation type="journal article" date="2018" name="Nat. Microbiol.">
        <title>Leveraging single-cell genomics to expand the fungal tree of life.</title>
        <authorList>
            <person name="Ahrendt S.R."/>
            <person name="Quandt C.A."/>
            <person name="Ciobanu D."/>
            <person name="Clum A."/>
            <person name="Salamov A."/>
            <person name="Andreopoulos B."/>
            <person name="Cheng J.F."/>
            <person name="Woyke T."/>
            <person name="Pelin A."/>
            <person name="Henrissat B."/>
            <person name="Reynolds N.K."/>
            <person name="Benny G.L."/>
            <person name="Smith M.E."/>
            <person name="James T.Y."/>
            <person name="Grigoriev I.V."/>
        </authorList>
    </citation>
    <scope>NUCLEOTIDE SEQUENCE [LARGE SCALE GENOMIC DNA]</scope>
    <source>
        <strain evidence="6">CSF55</strain>
    </source>
</reference>
<dbReference type="PANTHER" id="PTHR45856:SF24">
    <property type="entry name" value="FUNGAL LIPASE-LIKE DOMAIN-CONTAINING PROTEIN"/>
    <property type="match status" value="1"/>
</dbReference>
<dbReference type="InterPro" id="IPR051218">
    <property type="entry name" value="Sec_MonoDiacylglyc_Lipase"/>
</dbReference>
<evidence type="ECO:0000256" key="1">
    <source>
        <dbReference type="SAM" id="Phobius"/>
    </source>
</evidence>
<dbReference type="InterPro" id="IPR029058">
    <property type="entry name" value="AB_hydrolase_fold"/>
</dbReference>